<dbReference type="Proteomes" id="UP000261360">
    <property type="component" value="Unplaced"/>
</dbReference>
<accession>A0A3B4WWX9</accession>
<keyword evidence="1" id="KW-0732">Signal</keyword>
<dbReference type="GO" id="GO:0004888">
    <property type="term" value="F:transmembrane signaling receptor activity"/>
    <property type="evidence" value="ECO:0007669"/>
    <property type="project" value="TreeGrafter"/>
</dbReference>
<dbReference type="InterPro" id="IPR003599">
    <property type="entry name" value="Ig_sub"/>
</dbReference>
<dbReference type="GO" id="GO:0007166">
    <property type="term" value="P:cell surface receptor signaling pathway"/>
    <property type="evidence" value="ECO:0007669"/>
    <property type="project" value="TreeGrafter"/>
</dbReference>
<evidence type="ECO:0000256" key="1">
    <source>
        <dbReference type="ARBA" id="ARBA00022729"/>
    </source>
</evidence>
<dbReference type="Gene3D" id="2.60.40.10">
    <property type="entry name" value="Immunoglobulins"/>
    <property type="match status" value="1"/>
</dbReference>
<dbReference type="AlphaFoldDB" id="A0A3B4WWX9"/>
<reference evidence="4" key="2">
    <citation type="submission" date="2025-09" db="UniProtKB">
        <authorList>
            <consortium name="Ensembl"/>
        </authorList>
    </citation>
    <scope>IDENTIFICATION</scope>
</reference>
<keyword evidence="5" id="KW-1185">Reference proteome</keyword>
<dbReference type="Ensembl" id="ENSSLDT00000008858.1">
    <property type="protein sequence ID" value="ENSSLDP00000008581.1"/>
    <property type="gene ID" value="ENSSLDG00000006810.1"/>
</dbReference>
<dbReference type="InterPro" id="IPR036179">
    <property type="entry name" value="Ig-like_dom_sf"/>
</dbReference>
<evidence type="ECO:0000313" key="5">
    <source>
        <dbReference type="Proteomes" id="UP000261360"/>
    </source>
</evidence>
<evidence type="ECO:0000256" key="2">
    <source>
        <dbReference type="ARBA" id="ARBA00023157"/>
    </source>
</evidence>
<sequence>PVSRKKANVCASLTTTLVTVTLQPNWSQIYSGEKITVRCEIQGGDTGWTYEWKTNSSFKPSNQHEYRISSASSSHSGDYRCRGRMKSAQHNITKWSVSIKLTVYDSNLVVQDSFTVHDICKKDWKRRLRARAVLFYKSDLQLHELFEAVIKLYLNLQKLMLHLRESSCLSFIWSHVSGHLMNPSPIFIDFPLCFWSPPTPEGNNLAEQVVLR</sequence>
<proteinExistence type="predicted"/>
<dbReference type="PANTHER" id="PTHR11481:SF64">
    <property type="entry name" value="FC RECEPTOR-LIKE PROTEIN 4"/>
    <property type="match status" value="1"/>
</dbReference>
<dbReference type="InterPro" id="IPR050488">
    <property type="entry name" value="Ig_Fc_receptor"/>
</dbReference>
<dbReference type="GeneTree" id="ENSGT00990000204491"/>
<evidence type="ECO:0000313" key="4">
    <source>
        <dbReference type="Ensembl" id="ENSSLDP00000008581.1"/>
    </source>
</evidence>
<evidence type="ECO:0000259" key="3">
    <source>
        <dbReference type="PROSITE" id="PS50835"/>
    </source>
</evidence>
<dbReference type="PANTHER" id="PTHR11481">
    <property type="entry name" value="IMMUNOGLOBULIN FC RECEPTOR"/>
    <property type="match status" value="1"/>
</dbReference>
<dbReference type="SMART" id="SM00409">
    <property type="entry name" value="IG"/>
    <property type="match status" value="1"/>
</dbReference>
<feature type="domain" description="Ig-like" evidence="3">
    <location>
        <begin position="18"/>
        <end position="93"/>
    </location>
</feature>
<reference evidence="4" key="1">
    <citation type="submission" date="2025-08" db="UniProtKB">
        <authorList>
            <consortium name="Ensembl"/>
        </authorList>
    </citation>
    <scope>IDENTIFICATION</scope>
</reference>
<dbReference type="InterPro" id="IPR007110">
    <property type="entry name" value="Ig-like_dom"/>
</dbReference>
<dbReference type="GO" id="GO:0006955">
    <property type="term" value="P:immune response"/>
    <property type="evidence" value="ECO:0007669"/>
    <property type="project" value="TreeGrafter"/>
</dbReference>
<dbReference type="SUPFAM" id="SSF48726">
    <property type="entry name" value="Immunoglobulin"/>
    <property type="match status" value="1"/>
</dbReference>
<keyword evidence="2" id="KW-1015">Disulfide bond</keyword>
<dbReference type="PROSITE" id="PS50835">
    <property type="entry name" value="IG_LIKE"/>
    <property type="match status" value="1"/>
</dbReference>
<dbReference type="GO" id="GO:0009897">
    <property type="term" value="C:external side of plasma membrane"/>
    <property type="evidence" value="ECO:0007669"/>
    <property type="project" value="TreeGrafter"/>
</dbReference>
<name>A0A3B4WWX9_SERLL</name>
<protein>
    <recommendedName>
        <fullName evidence="3">Ig-like domain-containing protein</fullName>
    </recommendedName>
</protein>
<dbReference type="InterPro" id="IPR013783">
    <property type="entry name" value="Ig-like_fold"/>
</dbReference>
<organism evidence="4 5">
    <name type="scientific">Seriola lalandi dorsalis</name>
    <dbReference type="NCBI Taxonomy" id="1841481"/>
    <lineage>
        <taxon>Eukaryota</taxon>
        <taxon>Metazoa</taxon>
        <taxon>Chordata</taxon>
        <taxon>Craniata</taxon>
        <taxon>Vertebrata</taxon>
        <taxon>Euteleostomi</taxon>
        <taxon>Actinopterygii</taxon>
        <taxon>Neopterygii</taxon>
        <taxon>Teleostei</taxon>
        <taxon>Neoteleostei</taxon>
        <taxon>Acanthomorphata</taxon>
        <taxon>Carangaria</taxon>
        <taxon>Carangiformes</taxon>
        <taxon>Carangidae</taxon>
        <taxon>Seriola</taxon>
    </lineage>
</organism>
<dbReference type="Pfam" id="PF13927">
    <property type="entry name" value="Ig_3"/>
    <property type="match status" value="1"/>
</dbReference>